<dbReference type="Proteomes" id="UP001158049">
    <property type="component" value="Unassembled WGS sequence"/>
</dbReference>
<gene>
    <name evidence="1" type="ORF">SAMN06295970_101563</name>
</gene>
<comment type="caution">
    <text evidence="1">The sequence shown here is derived from an EMBL/GenBank/DDBJ whole genome shotgun (WGS) entry which is preliminary data.</text>
</comment>
<proteinExistence type="predicted"/>
<keyword evidence="2" id="KW-1185">Reference proteome</keyword>
<sequence length="349" mass="35203">MRNFKLKLGLTVLINASLLGCGGGGSGSNDSVAASVGSAGNSGATYSAITRANYETVASTVLDPLGELTSLNSATGLIASGVEVNEANANAAASSLASVSTRIYKRFTRTTGQFVTGATYTEACSRGGSVTVSESAASDDRVTAGDRATLTANNCAEDDLPALNGTLSIVIDSVSGDPVNTNRYSLGLTATFGNLLMNNGDRRVQIDGALKILASQNGSSDISVGLSGQRLGLSVTQSGMATNAYSLADFNLTGTESGSTTSLSGSYTLSGTSARLGAYVYRVETVRPVVTSGFGSFVSAGAMRITGSPAMVTVTALDGTSLLVEYSANGDGVVSASSTLTRSQFDALN</sequence>
<name>A0ABY1PTT0_9BURK</name>
<dbReference type="PROSITE" id="PS51257">
    <property type="entry name" value="PROKAR_LIPOPROTEIN"/>
    <property type="match status" value="1"/>
</dbReference>
<reference evidence="1 2" key="1">
    <citation type="submission" date="2017-05" db="EMBL/GenBank/DDBJ databases">
        <authorList>
            <person name="Varghese N."/>
            <person name="Submissions S."/>
        </authorList>
    </citation>
    <scope>NUCLEOTIDE SEQUENCE [LARGE SCALE GENOMIC DNA]</scope>
    <source>
        <strain evidence="1 2">DSM 26001</strain>
    </source>
</reference>
<protein>
    <recommendedName>
        <fullName evidence="3">Lipoprotein</fullName>
    </recommendedName>
</protein>
<evidence type="ECO:0000313" key="2">
    <source>
        <dbReference type="Proteomes" id="UP001158049"/>
    </source>
</evidence>
<evidence type="ECO:0000313" key="1">
    <source>
        <dbReference type="EMBL" id="SMP45767.1"/>
    </source>
</evidence>
<accession>A0ABY1PTT0</accession>
<dbReference type="EMBL" id="FXUL01000001">
    <property type="protein sequence ID" value="SMP45767.1"/>
    <property type="molecule type" value="Genomic_DNA"/>
</dbReference>
<organism evidence="1 2">
    <name type="scientific">Noviherbaspirillum suwonense</name>
    <dbReference type="NCBI Taxonomy" id="1224511"/>
    <lineage>
        <taxon>Bacteria</taxon>
        <taxon>Pseudomonadati</taxon>
        <taxon>Pseudomonadota</taxon>
        <taxon>Betaproteobacteria</taxon>
        <taxon>Burkholderiales</taxon>
        <taxon>Oxalobacteraceae</taxon>
        <taxon>Noviherbaspirillum</taxon>
    </lineage>
</organism>
<evidence type="ECO:0008006" key="3">
    <source>
        <dbReference type="Google" id="ProtNLM"/>
    </source>
</evidence>
<dbReference type="RefSeq" id="WP_283440705.1">
    <property type="nucleotide sequence ID" value="NZ_FXUL01000001.1"/>
</dbReference>